<dbReference type="InterPro" id="IPR017745">
    <property type="entry name" value="BcsE"/>
</dbReference>
<dbReference type="GO" id="GO:0035438">
    <property type="term" value="F:cyclic-di-GMP binding"/>
    <property type="evidence" value="ECO:0007669"/>
    <property type="project" value="InterPro"/>
</dbReference>
<name>A0A850QW12_PHODD</name>
<dbReference type="RefSeq" id="WP_176286284.1">
    <property type="nucleotide sequence ID" value="NZ_JABWTP010000124.1"/>
</dbReference>
<comment type="caution">
    <text evidence="1">The sequence shown here is derived from an EMBL/GenBank/DDBJ whole genome shotgun (WGS) entry which is preliminary data.</text>
</comment>
<dbReference type="Pfam" id="PF10995">
    <property type="entry name" value="CBP_BcsE"/>
    <property type="match status" value="1"/>
</dbReference>
<evidence type="ECO:0008006" key="3">
    <source>
        <dbReference type="Google" id="ProtNLM"/>
    </source>
</evidence>
<accession>A0A850QW12</accession>
<reference evidence="1 2" key="1">
    <citation type="submission" date="2020-06" db="EMBL/GenBank/DDBJ databases">
        <title>Photobacterium damselae subsp. damselae comparative genomics.</title>
        <authorList>
            <person name="Osorio C.R."/>
        </authorList>
    </citation>
    <scope>NUCLEOTIDE SEQUENCE [LARGE SCALE GENOMIC DNA]</scope>
    <source>
        <strain evidence="1 2">TW250/03</strain>
    </source>
</reference>
<evidence type="ECO:0000313" key="1">
    <source>
        <dbReference type="EMBL" id="NVP02772.1"/>
    </source>
</evidence>
<evidence type="ECO:0000313" key="2">
    <source>
        <dbReference type="Proteomes" id="UP000533429"/>
    </source>
</evidence>
<dbReference type="Proteomes" id="UP000533429">
    <property type="component" value="Unassembled WGS sequence"/>
</dbReference>
<dbReference type="EMBL" id="JABXOR010001385">
    <property type="protein sequence ID" value="NVP02772.1"/>
    <property type="molecule type" value="Genomic_DNA"/>
</dbReference>
<sequence>MSSSYNIIKSINNERFKSVYVSLFNNKNIALNYLSNFIEMRDKTTLTIMSDKDSFTADLDNNRLSSQHSSLNCLYFYKKKRLTTINNICKDLSLLKVTQNGNLCFLIPDIWFKTISESNLEQLINTFTEISSSRKLYIDILIYGSNSIEFIHKNLIKLNNKFSGLIIFKQLNNSTINSFIEFWHTKKHIYSNCNYQLDYSNNSINQKSEYSQNKTIQLSKKHRINTTIYINKTIINGKNTHLDNFYLINNNTELSNISDLLDTDTLVFSCSQQSEVIELTKSIFSLRKKHGQLLTILIKETVPCLRYSDEKMLLNAGVNLIIPSQVPFERFTVQMESMHNHLLLTQPVDNLDDIITSHITLSNIGYVSNNDFIIACKNILQKSSQSNIPYALIKLSLRSNITPEQCLSLCHIRRKGDVITACSDAIYILFGAIRHNDVDKTLNNLFGIPTDELFLEISKNHSAYDIENEYQHIINCAVNIEPDVAKLTTSLNNTLNSLASDDDSITPFAIKKTLPLRNH</sequence>
<proteinExistence type="predicted"/>
<gene>
    <name evidence="1" type="ORF">HWA77_21415</name>
</gene>
<organism evidence="1 2">
    <name type="scientific">Photobacterium damselae subsp. damselae</name>
    <name type="common">Listonella damsela</name>
    <dbReference type="NCBI Taxonomy" id="85581"/>
    <lineage>
        <taxon>Bacteria</taxon>
        <taxon>Pseudomonadati</taxon>
        <taxon>Pseudomonadota</taxon>
        <taxon>Gammaproteobacteria</taxon>
        <taxon>Vibrionales</taxon>
        <taxon>Vibrionaceae</taxon>
        <taxon>Photobacterium</taxon>
    </lineage>
</organism>
<dbReference type="AlphaFoldDB" id="A0A850QW12"/>
<protein>
    <recommendedName>
        <fullName evidence="3">Cellulose biosynthesis protein BcsE</fullName>
    </recommendedName>
</protein>